<feature type="domain" description="NAD-dependent epimerase/dehydratase" evidence="3">
    <location>
        <begin position="9"/>
        <end position="271"/>
    </location>
</feature>
<accession>A0AAW0FZE7</accession>
<dbReference type="GO" id="GO:0016616">
    <property type="term" value="F:oxidoreductase activity, acting on the CH-OH group of donors, NAD or NADP as acceptor"/>
    <property type="evidence" value="ECO:0007669"/>
    <property type="project" value="TreeGrafter"/>
</dbReference>
<dbReference type="SUPFAM" id="SSF51735">
    <property type="entry name" value="NAD(P)-binding Rossmann-fold domains"/>
    <property type="match status" value="1"/>
</dbReference>
<evidence type="ECO:0000259" key="3">
    <source>
        <dbReference type="Pfam" id="PF01370"/>
    </source>
</evidence>
<dbReference type="InterPro" id="IPR001509">
    <property type="entry name" value="Epimerase_deHydtase"/>
</dbReference>
<dbReference type="Proteomes" id="UP001385951">
    <property type="component" value="Unassembled WGS sequence"/>
</dbReference>
<sequence length="343" mass="38231">MPAITSGKVLVSGANGYIAVWIVKFLLEQGFSVRGTVRSEAKTTHLKELFKSYGDKLELVVVEDITKDGAFDQAVEGVDAILHTASPFHFNANDPSELIAPAVAGTGSILQSARKFGPNVKRIVVLSSCASIVESNRPLPVTFSEEDWNNYSINEVETKGDKSTAPDKYRASKTLAEKAAWRYYELHKSEVKWDLVCLNPPFVFGPFLHEVASPEALNTSAKDWYNSVLKGNITPQNLKAFQGSWVDVRDIAFAHVLALQKQEAGDNRIIVCADPFRWQDFIYEAHKIAPEVPNPEPSYDPATTDWPSKYDVSKEAKLLGIKYKTRAETAKDTIDDFKKRGWF</sequence>
<dbReference type="InterPro" id="IPR036291">
    <property type="entry name" value="NAD(P)-bd_dom_sf"/>
</dbReference>
<keyword evidence="5" id="KW-1185">Reference proteome</keyword>
<dbReference type="InterPro" id="IPR050425">
    <property type="entry name" value="NAD(P)_dehydrat-like"/>
</dbReference>
<name>A0AAW0FZE7_9APHY</name>
<proteinExistence type="inferred from homology"/>
<gene>
    <name evidence="4" type="ORF">QCA50_013700</name>
</gene>
<dbReference type="CDD" id="cd05227">
    <property type="entry name" value="AR_SDR_e"/>
    <property type="match status" value="1"/>
</dbReference>
<evidence type="ECO:0000313" key="5">
    <source>
        <dbReference type="Proteomes" id="UP001385951"/>
    </source>
</evidence>
<protein>
    <recommendedName>
        <fullName evidence="3">NAD-dependent epimerase/dehydratase domain-containing protein</fullName>
    </recommendedName>
</protein>
<dbReference type="EMBL" id="JASBNA010000032">
    <property type="protein sequence ID" value="KAK7683028.1"/>
    <property type="molecule type" value="Genomic_DNA"/>
</dbReference>
<evidence type="ECO:0000256" key="1">
    <source>
        <dbReference type="ARBA" id="ARBA00023002"/>
    </source>
</evidence>
<dbReference type="Gene3D" id="3.40.50.720">
    <property type="entry name" value="NAD(P)-binding Rossmann-like Domain"/>
    <property type="match status" value="1"/>
</dbReference>
<evidence type="ECO:0000313" key="4">
    <source>
        <dbReference type="EMBL" id="KAK7683028.1"/>
    </source>
</evidence>
<evidence type="ECO:0000256" key="2">
    <source>
        <dbReference type="ARBA" id="ARBA00023445"/>
    </source>
</evidence>
<comment type="similarity">
    <text evidence="2">Belongs to the NAD(P)-dependent epimerase/dehydratase family. Dihydroflavonol-4-reductase subfamily.</text>
</comment>
<dbReference type="PANTHER" id="PTHR10366">
    <property type="entry name" value="NAD DEPENDENT EPIMERASE/DEHYDRATASE"/>
    <property type="match status" value="1"/>
</dbReference>
<reference evidence="4 5" key="1">
    <citation type="submission" date="2022-09" db="EMBL/GenBank/DDBJ databases">
        <authorList>
            <person name="Palmer J.M."/>
        </authorList>
    </citation>
    <scope>NUCLEOTIDE SEQUENCE [LARGE SCALE GENOMIC DNA]</scope>
    <source>
        <strain evidence="4 5">DSM 7382</strain>
    </source>
</reference>
<dbReference type="Pfam" id="PF01370">
    <property type="entry name" value="Epimerase"/>
    <property type="match status" value="1"/>
</dbReference>
<dbReference type="PANTHER" id="PTHR10366:SF564">
    <property type="entry name" value="STEROL-4-ALPHA-CARBOXYLATE 3-DEHYDROGENASE, DECARBOXYLATING"/>
    <property type="match status" value="1"/>
</dbReference>
<keyword evidence="1" id="KW-0560">Oxidoreductase</keyword>
<comment type="caution">
    <text evidence="4">The sequence shown here is derived from an EMBL/GenBank/DDBJ whole genome shotgun (WGS) entry which is preliminary data.</text>
</comment>
<organism evidence="4 5">
    <name type="scientific">Cerrena zonata</name>
    <dbReference type="NCBI Taxonomy" id="2478898"/>
    <lineage>
        <taxon>Eukaryota</taxon>
        <taxon>Fungi</taxon>
        <taxon>Dikarya</taxon>
        <taxon>Basidiomycota</taxon>
        <taxon>Agaricomycotina</taxon>
        <taxon>Agaricomycetes</taxon>
        <taxon>Polyporales</taxon>
        <taxon>Cerrenaceae</taxon>
        <taxon>Cerrena</taxon>
    </lineage>
</organism>
<dbReference type="AlphaFoldDB" id="A0AAW0FZE7"/>